<dbReference type="PANTHER" id="PTHR11795">
    <property type="entry name" value="BRANCHED-CHAIN AMINO ACID TRANSPORT SYSTEM PERMEASE PROTEIN LIVH"/>
    <property type="match status" value="1"/>
</dbReference>
<dbReference type="Pfam" id="PF02653">
    <property type="entry name" value="BPD_transp_2"/>
    <property type="match status" value="1"/>
</dbReference>
<feature type="transmembrane region" description="Helical" evidence="9">
    <location>
        <begin position="7"/>
        <end position="28"/>
    </location>
</feature>
<keyword evidence="7 9" id="KW-0472">Membrane</keyword>
<keyword evidence="4 9" id="KW-0812">Transmembrane</keyword>
<keyword evidence="2" id="KW-0813">Transport</keyword>
<dbReference type="GO" id="GO:0005886">
    <property type="term" value="C:plasma membrane"/>
    <property type="evidence" value="ECO:0007669"/>
    <property type="project" value="UniProtKB-SubCell"/>
</dbReference>
<gene>
    <name evidence="10" type="ORF">UFOPK1506_00130</name>
</gene>
<dbReference type="AlphaFoldDB" id="A0A6J6C5M8"/>
<feature type="transmembrane region" description="Helical" evidence="9">
    <location>
        <begin position="226"/>
        <end position="253"/>
    </location>
</feature>
<evidence type="ECO:0000313" key="10">
    <source>
        <dbReference type="EMBL" id="CAB4546277.1"/>
    </source>
</evidence>
<name>A0A6J6C5M8_9ZZZZ</name>
<evidence type="ECO:0000256" key="4">
    <source>
        <dbReference type="ARBA" id="ARBA00022692"/>
    </source>
</evidence>
<evidence type="ECO:0000256" key="5">
    <source>
        <dbReference type="ARBA" id="ARBA00022970"/>
    </source>
</evidence>
<keyword evidence="3" id="KW-1003">Cell membrane</keyword>
<keyword evidence="6 9" id="KW-1133">Transmembrane helix</keyword>
<evidence type="ECO:0000256" key="9">
    <source>
        <dbReference type="SAM" id="Phobius"/>
    </source>
</evidence>
<organism evidence="10">
    <name type="scientific">freshwater metagenome</name>
    <dbReference type="NCBI Taxonomy" id="449393"/>
    <lineage>
        <taxon>unclassified sequences</taxon>
        <taxon>metagenomes</taxon>
        <taxon>ecological metagenomes</taxon>
    </lineage>
</organism>
<feature type="transmembrane region" description="Helical" evidence="9">
    <location>
        <begin position="59"/>
        <end position="85"/>
    </location>
</feature>
<comment type="subcellular location">
    <subcellularLocation>
        <location evidence="1">Cell membrane</location>
        <topology evidence="1">Multi-pass membrane protein</topology>
    </subcellularLocation>
</comment>
<evidence type="ECO:0000256" key="8">
    <source>
        <dbReference type="ARBA" id="ARBA00037998"/>
    </source>
</evidence>
<sequence length="297" mass="30781">MNLINTLIAGVSIGAIYSLIAFALILVWRSTRVVNFAQAGQAAFSTYVGLSFEKAFNNFWLALLAAIIAGVLVGAFVEVVIVRFIVKRATSAATVTVAPVIAMLGLLGIFQGVMGLIWGGEYQAYPTAFSRDGLTINGSQIPFSQNDLFVLLTVVAAMSVAALIFQKTSLGLAMRAAAFAPEVTRLSGIRVSRIRTLGWAFAGGAGGLAGVLVAPTTFIAPNSFDLLLVFGFTAAVIGGLDSLIGGVLGGLALGIGLSVVTGYLGGSYTFMTAFVLLIVVLLIRPQGILGARGARRA</sequence>
<dbReference type="InterPro" id="IPR052157">
    <property type="entry name" value="BCAA_transport_permease"/>
</dbReference>
<evidence type="ECO:0000256" key="1">
    <source>
        <dbReference type="ARBA" id="ARBA00004651"/>
    </source>
</evidence>
<reference evidence="10" key="1">
    <citation type="submission" date="2020-05" db="EMBL/GenBank/DDBJ databases">
        <authorList>
            <person name="Chiriac C."/>
            <person name="Salcher M."/>
            <person name="Ghai R."/>
            <person name="Kavagutti S V."/>
        </authorList>
    </citation>
    <scope>NUCLEOTIDE SEQUENCE</scope>
</reference>
<accession>A0A6J6C5M8</accession>
<dbReference type="GO" id="GO:0022857">
    <property type="term" value="F:transmembrane transporter activity"/>
    <property type="evidence" value="ECO:0007669"/>
    <property type="project" value="InterPro"/>
</dbReference>
<evidence type="ECO:0000256" key="2">
    <source>
        <dbReference type="ARBA" id="ARBA00022448"/>
    </source>
</evidence>
<feature type="transmembrane region" description="Helical" evidence="9">
    <location>
        <begin position="148"/>
        <end position="165"/>
    </location>
</feature>
<protein>
    <submittedName>
        <fullName evidence="10">Unannotated protein</fullName>
    </submittedName>
</protein>
<evidence type="ECO:0000256" key="3">
    <source>
        <dbReference type="ARBA" id="ARBA00022475"/>
    </source>
</evidence>
<feature type="transmembrane region" description="Helical" evidence="9">
    <location>
        <begin position="260"/>
        <end position="283"/>
    </location>
</feature>
<keyword evidence="5" id="KW-0029">Amino-acid transport</keyword>
<dbReference type="EMBL" id="CAEZSV010000012">
    <property type="protein sequence ID" value="CAB4546277.1"/>
    <property type="molecule type" value="Genomic_DNA"/>
</dbReference>
<comment type="similarity">
    <text evidence="8">Belongs to the binding-protein-dependent transport system permease family. LivHM subfamily.</text>
</comment>
<proteinExistence type="inferred from homology"/>
<dbReference type="InterPro" id="IPR001851">
    <property type="entry name" value="ABC_transp_permease"/>
</dbReference>
<evidence type="ECO:0000256" key="6">
    <source>
        <dbReference type="ARBA" id="ARBA00022989"/>
    </source>
</evidence>
<feature type="transmembrane region" description="Helical" evidence="9">
    <location>
        <begin position="97"/>
        <end position="118"/>
    </location>
</feature>
<evidence type="ECO:0000256" key="7">
    <source>
        <dbReference type="ARBA" id="ARBA00023136"/>
    </source>
</evidence>
<feature type="transmembrane region" description="Helical" evidence="9">
    <location>
        <begin position="197"/>
        <end position="220"/>
    </location>
</feature>
<dbReference type="PANTHER" id="PTHR11795:SF451">
    <property type="entry name" value="ABC TRANSPORTER PERMEASE PROTEIN"/>
    <property type="match status" value="1"/>
</dbReference>
<dbReference type="GO" id="GO:0006865">
    <property type="term" value="P:amino acid transport"/>
    <property type="evidence" value="ECO:0007669"/>
    <property type="project" value="UniProtKB-KW"/>
</dbReference>
<dbReference type="CDD" id="cd06582">
    <property type="entry name" value="TM_PBP1_LivH_like"/>
    <property type="match status" value="1"/>
</dbReference>